<dbReference type="Pfam" id="PF00126">
    <property type="entry name" value="HTH_1"/>
    <property type="match status" value="1"/>
</dbReference>
<evidence type="ECO:0000256" key="5">
    <source>
        <dbReference type="ARBA" id="ARBA00023163"/>
    </source>
</evidence>
<comment type="caution">
    <text evidence="7">The sequence shown here is derived from an EMBL/GenBank/DDBJ whole genome shotgun (WGS) entry which is preliminary data.</text>
</comment>
<feature type="domain" description="HTH lysR-type" evidence="6">
    <location>
        <begin position="1"/>
        <end position="59"/>
    </location>
</feature>
<name>A0A231GWH0_9NOCA</name>
<evidence type="ECO:0000313" key="8">
    <source>
        <dbReference type="Proteomes" id="UP000215506"/>
    </source>
</evidence>
<dbReference type="InterPro" id="IPR036388">
    <property type="entry name" value="WH-like_DNA-bd_sf"/>
</dbReference>
<proteinExistence type="inferred from homology"/>
<sequence>MYDIRRLILLRDLAEHTTMTAVSELHGITTSAVSQQLRILEDEVGVVLTRREGRVLRLTNAGRVLVDHTSRIVAALEEAESAVSATSEAVTGVLTVATFRTAQMRLALPVTVRLRADHPGLRVRLVDLRPVDSVPAVRQQDVDLAITYSYSFRSRDLPLGLASEYLFSDPLVLLAPPQWRERVREHGLSSLRDADWITALDGEPSVASVHFACREAGFAPRIEHRSGSFEGMAEMVEHGLGVTIVPEISVADRHTGLVACSIDNGVRHVGVTYRQASLERPAVAAAIRALRSVAQPLRLAS</sequence>
<evidence type="ECO:0000256" key="1">
    <source>
        <dbReference type="ARBA" id="ARBA00009437"/>
    </source>
</evidence>
<keyword evidence="3" id="KW-0238">DNA-binding</keyword>
<gene>
    <name evidence="7" type="primary">gltC_7</name>
    <name evidence="7" type="ORF">B7C42_07047</name>
</gene>
<dbReference type="AlphaFoldDB" id="A0A231GWH0"/>
<evidence type="ECO:0000313" key="7">
    <source>
        <dbReference type="EMBL" id="OXR40912.1"/>
    </source>
</evidence>
<accession>A0A231GWH0</accession>
<dbReference type="RefSeq" id="WP_036503399.1">
    <property type="nucleotide sequence ID" value="NZ_JAAXOR010000001.1"/>
</dbReference>
<organism evidence="7 8">
    <name type="scientific">Nocardia cerradoensis</name>
    <dbReference type="NCBI Taxonomy" id="85688"/>
    <lineage>
        <taxon>Bacteria</taxon>
        <taxon>Bacillati</taxon>
        <taxon>Actinomycetota</taxon>
        <taxon>Actinomycetes</taxon>
        <taxon>Mycobacteriales</taxon>
        <taxon>Nocardiaceae</taxon>
        <taxon>Nocardia</taxon>
    </lineage>
</organism>
<dbReference type="Gene3D" id="3.40.190.10">
    <property type="entry name" value="Periplasmic binding protein-like II"/>
    <property type="match status" value="2"/>
</dbReference>
<evidence type="ECO:0000256" key="3">
    <source>
        <dbReference type="ARBA" id="ARBA00023125"/>
    </source>
</evidence>
<dbReference type="GO" id="GO:0032993">
    <property type="term" value="C:protein-DNA complex"/>
    <property type="evidence" value="ECO:0007669"/>
    <property type="project" value="TreeGrafter"/>
</dbReference>
<dbReference type="PROSITE" id="PS50931">
    <property type="entry name" value="HTH_LYSR"/>
    <property type="match status" value="1"/>
</dbReference>
<dbReference type="GO" id="GO:0003700">
    <property type="term" value="F:DNA-binding transcription factor activity"/>
    <property type="evidence" value="ECO:0007669"/>
    <property type="project" value="InterPro"/>
</dbReference>
<keyword evidence="8" id="KW-1185">Reference proteome</keyword>
<reference evidence="7 8" key="1">
    <citation type="submission" date="2017-07" db="EMBL/GenBank/DDBJ databases">
        <title>First draft Genome Sequence of Nocardia cerradoensis isolated from human infection.</title>
        <authorList>
            <person name="Carrasco G."/>
        </authorList>
    </citation>
    <scope>NUCLEOTIDE SEQUENCE [LARGE SCALE GENOMIC DNA]</scope>
    <source>
        <strain evidence="7 8">CNM20130759</strain>
    </source>
</reference>
<evidence type="ECO:0000256" key="4">
    <source>
        <dbReference type="ARBA" id="ARBA00023159"/>
    </source>
</evidence>
<dbReference type="SUPFAM" id="SSF53850">
    <property type="entry name" value="Periplasmic binding protein-like II"/>
    <property type="match status" value="1"/>
</dbReference>
<dbReference type="InterPro" id="IPR011991">
    <property type="entry name" value="ArsR-like_HTH"/>
</dbReference>
<evidence type="ECO:0000259" key="6">
    <source>
        <dbReference type="PROSITE" id="PS50931"/>
    </source>
</evidence>
<dbReference type="Proteomes" id="UP000215506">
    <property type="component" value="Unassembled WGS sequence"/>
</dbReference>
<dbReference type="Pfam" id="PF03466">
    <property type="entry name" value="LysR_substrate"/>
    <property type="match status" value="1"/>
</dbReference>
<keyword evidence="5" id="KW-0804">Transcription</keyword>
<dbReference type="EMBL" id="NGAF01000025">
    <property type="protein sequence ID" value="OXR40912.1"/>
    <property type="molecule type" value="Genomic_DNA"/>
</dbReference>
<comment type="similarity">
    <text evidence="1">Belongs to the LysR transcriptional regulatory family.</text>
</comment>
<dbReference type="PANTHER" id="PTHR30346:SF29">
    <property type="entry name" value="LYSR SUBSTRATE-BINDING"/>
    <property type="match status" value="1"/>
</dbReference>
<keyword evidence="4" id="KW-0010">Activator</keyword>
<dbReference type="InterPro" id="IPR000847">
    <property type="entry name" value="LysR_HTH_N"/>
</dbReference>
<protein>
    <submittedName>
        <fullName evidence="7">HTH-type transcriptional regulator GltC</fullName>
    </submittedName>
</protein>
<evidence type="ECO:0000256" key="2">
    <source>
        <dbReference type="ARBA" id="ARBA00023015"/>
    </source>
</evidence>
<dbReference type="CDD" id="cd00090">
    <property type="entry name" value="HTH_ARSR"/>
    <property type="match status" value="1"/>
</dbReference>
<dbReference type="SUPFAM" id="SSF46785">
    <property type="entry name" value="Winged helix' DNA-binding domain"/>
    <property type="match status" value="1"/>
</dbReference>
<dbReference type="Gene3D" id="1.10.10.10">
    <property type="entry name" value="Winged helix-like DNA-binding domain superfamily/Winged helix DNA-binding domain"/>
    <property type="match status" value="1"/>
</dbReference>
<dbReference type="PANTHER" id="PTHR30346">
    <property type="entry name" value="TRANSCRIPTIONAL DUAL REGULATOR HCAR-RELATED"/>
    <property type="match status" value="1"/>
</dbReference>
<dbReference type="InterPro" id="IPR036390">
    <property type="entry name" value="WH_DNA-bd_sf"/>
</dbReference>
<keyword evidence="2" id="KW-0805">Transcription regulation</keyword>
<dbReference type="InterPro" id="IPR005119">
    <property type="entry name" value="LysR_subst-bd"/>
</dbReference>
<dbReference type="GO" id="GO:0003677">
    <property type="term" value="F:DNA binding"/>
    <property type="evidence" value="ECO:0007669"/>
    <property type="project" value="UniProtKB-KW"/>
</dbReference>